<evidence type="ECO:0000313" key="1">
    <source>
        <dbReference type="EMBL" id="PQQ00341.1"/>
    </source>
</evidence>
<keyword evidence="2" id="KW-1185">Reference proteome</keyword>
<protein>
    <submittedName>
        <fullName evidence="1">Uncharacterized protein</fullName>
    </submittedName>
</protein>
<dbReference type="Proteomes" id="UP000250321">
    <property type="component" value="Unassembled WGS sequence"/>
</dbReference>
<comment type="caution">
    <text evidence="1">The sequence shown here is derived from an EMBL/GenBank/DDBJ whole genome shotgun (WGS) entry which is preliminary data.</text>
</comment>
<evidence type="ECO:0000313" key="2">
    <source>
        <dbReference type="Proteomes" id="UP000250321"/>
    </source>
</evidence>
<organism evidence="1 2">
    <name type="scientific">Prunus yedoensis var. nudiflora</name>
    <dbReference type="NCBI Taxonomy" id="2094558"/>
    <lineage>
        <taxon>Eukaryota</taxon>
        <taxon>Viridiplantae</taxon>
        <taxon>Streptophyta</taxon>
        <taxon>Embryophyta</taxon>
        <taxon>Tracheophyta</taxon>
        <taxon>Spermatophyta</taxon>
        <taxon>Magnoliopsida</taxon>
        <taxon>eudicotyledons</taxon>
        <taxon>Gunneridae</taxon>
        <taxon>Pentapetalae</taxon>
        <taxon>rosids</taxon>
        <taxon>fabids</taxon>
        <taxon>Rosales</taxon>
        <taxon>Rosaceae</taxon>
        <taxon>Amygdaloideae</taxon>
        <taxon>Amygdaleae</taxon>
        <taxon>Prunus</taxon>
    </lineage>
</organism>
<proteinExistence type="predicted"/>
<sequence>MRERLGWRRQPEFKQPIFEIGRRCWLDIGREAGDGGDWVAMLGMGTEPGRRASLIWEKDRGFEENRSMGFGLGRVWMRELGVVKILGQFNLN</sequence>
<reference evidence="1 2" key="1">
    <citation type="submission" date="2018-02" db="EMBL/GenBank/DDBJ databases">
        <title>Draft genome of wild Prunus yedoensis var. nudiflora.</title>
        <authorList>
            <person name="Baek S."/>
            <person name="Kim J.-H."/>
            <person name="Choi K."/>
            <person name="Kim G.-B."/>
            <person name="Cho A."/>
            <person name="Jang H."/>
            <person name="Shin C.-H."/>
            <person name="Yu H.-J."/>
            <person name="Mun J.-H."/>
        </authorList>
    </citation>
    <scope>NUCLEOTIDE SEQUENCE [LARGE SCALE GENOMIC DNA]</scope>
    <source>
        <strain evidence="2">cv. Jeju island</strain>
        <tissue evidence="1">Leaf</tissue>
    </source>
</reference>
<accession>A0A314Y6Z2</accession>
<dbReference type="EMBL" id="PJQY01001706">
    <property type="protein sequence ID" value="PQQ00341.1"/>
    <property type="molecule type" value="Genomic_DNA"/>
</dbReference>
<gene>
    <name evidence="1" type="ORF">Pyn_29636</name>
</gene>
<dbReference type="AlphaFoldDB" id="A0A314Y6Z2"/>
<name>A0A314Y6Z2_PRUYE</name>